<dbReference type="RefSeq" id="WP_382258148.1">
    <property type="nucleotide sequence ID" value="NZ_JBHTBX010000008.1"/>
</dbReference>
<reference evidence="11" key="1">
    <citation type="journal article" date="2019" name="Int. J. Syst. Evol. Microbiol.">
        <title>The Global Catalogue of Microorganisms (GCM) 10K type strain sequencing project: providing services to taxonomists for standard genome sequencing and annotation.</title>
        <authorList>
            <consortium name="The Broad Institute Genomics Platform"/>
            <consortium name="The Broad Institute Genome Sequencing Center for Infectious Disease"/>
            <person name="Wu L."/>
            <person name="Ma J."/>
        </authorList>
    </citation>
    <scope>NUCLEOTIDE SEQUENCE [LARGE SCALE GENOMIC DNA]</scope>
    <source>
        <strain evidence="11">CCUG 54518</strain>
    </source>
</reference>
<keyword evidence="8" id="KW-0732">Signal</keyword>
<evidence type="ECO:0000313" key="11">
    <source>
        <dbReference type="Proteomes" id="UP001596495"/>
    </source>
</evidence>
<evidence type="ECO:0000256" key="3">
    <source>
        <dbReference type="ARBA" id="ARBA00022723"/>
    </source>
</evidence>
<dbReference type="InterPro" id="IPR000170">
    <property type="entry name" value="High_potential_FeS_prot"/>
</dbReference>
<evidence type="ECO:0000259" key="9">
    <source>
        <dbReference type="PROSITE" id="PS51373"/>
    </source>
</evidence>
<evidence type="ECO:0000313" key="10">
    <source>
        <dbReference type="EMBL" id="MFC7435446.1"/>
    </source>
</evidence>
<gene>
    <name evidence="10" type="ORF">ACFQNJ_13110</name>
</gene>
<keyword evidence="4 7" id="KW-0249">Electron transport</keyword>
<evidence type="ECO:0000256" key="1">
    <source>
        <dbReference type="ARBA" id="ARBA00022448"/>
    </source>
</evidence>
<comment type="function">
    <text evidence="7">Specific class of high-redox-potential 4Fe-4S ferredoxins. Functions in anaerobic electron transport in most purple and in some other photosynthetic bacteria and in at least one genus (Paracoccus) of halophilic, denitrifying bacteria.</text>
</comment>
<dbReference type="Gene3D" id="4.10.490.10">
    <property type="entry name" value="High potential iron-sulphur protein"/>
    <property type="match status" value="1"/>
</dbReference>
<evidence type="ECO:0000256" key="2">
    <source>
        <dbReference type="ARBA" id="ARBA00022485"/>
    </source>
</evidence>
<dbReference type="InterPro" id="IPR036369">
    <property type="entry name" value="HIPIP_sf"/>
</dbReference>
<dbReference type="Proteomes" id="UP001596495">
    <property type="component" value="Unassembled WGS sequence"/>
</dbReference>
<keyword evidence="6 7" id="KW-0411">Iron-sulfur</keyword>
<name>A0ABW2RBK4_9BURK</name>
<dbReference type="SUPFAM" id="SSF57652">
    <property type="entry name" value="HIPIP (high potential iron protein)"/>
    <property type="match status" value="1"/>
</dbReference>
<evidence type="ECO:0000256" key="7">
    <source>
        <dbReference type="RuleBase" id="RU000620"/>
    </source>
</evidence>
<feature type="chain" id="PRO_5047422461" description="High-potential iron-sulfur protein" evidence="8">
    <location>
        <begin position="28"/>
        <end position="102"/>
    </location>
</feature>
<evidence type="ECO:0000256" key="8">
    <source>
        <dbReference type="SAM" id="SignalP"/>
    </source>
</evidence>
<dbReference type="EMBL" id="JBHTBX010000008">
    <property type="protein sequence ID" value="MFC7435446.1"/>
    <property type="molecule type" value="Genomic_DNA"/>
</dbReference>
<evidence type="ECO:0000256" key="4">
    <source>
        <dbReference type="ARBA" id="ARBA00022982"/>
    </source>
</evidence>
<evidence type="ECO:0000256" key="5">
    <source>
        <dbReference type="ARBA" id="ARBA00023004"/>
    </source>
</evidence>
<keyword evidence="2 7" id="KW-0004">4Fe-4S</keyword>
<comment type="caution">
    <text evidence="10">The sequence shown here is derived from an EMBL/GenBank/DDBJ whole genome shotgun (WGS) entry which is preliminary data.</text>
</comment>
<keyword evidence="1 7" id="KW-0813">Transport</keyword>
<protein>
    <recommendedName>
        <fullName evidence="7">High-potential iron-sulfur protein</fullName>
        <shortName evidence="7">HiPIP</shortName>
    </recommendedName>
</protein>
<comment type="subunit">
    <text evidence="7">Homodimer.</text>
</comment>
<keyword evidence="3 7" id="KW-0479">Metal-binding</keyword>
<accession>A0ABW2RBK4</accession>
<dbReference type="Pfam" id="PF01355">
    <property type="entry name" value="HIPIP"/>
    <property type="match status" value="1"/>
</dbReference>
<keyword evidence="5 7" id="KW-0408">Iron</keyword>
<sequence>MTPNRRVFILQVATASGLMATTRLATAQTMVAETDPVAIGLGYKADATQVDKAKYPKYAQGQSCANCAIYQGAAGSAAGGCSLFAGKQVASKGWCNAWVKKA</sequence>
<dbReference type="PROSITE" id="PS51373">
    <property type="entry name" value="HIPIP"/>
    <property type="match status" value="1"/>
</dbReference>
<comment type="similarity">
    <text evidence="7">Belongs to the high-potential iron-sulfur protein (HiPIP) family.</text>
</comment>
<keyword evidence="11" id="KW-1185">Reference proteome</keyword>
<feature type="signal peptide" evidence="8">
    <location>
        <begin position="1"/>
        <end position="27"/>
    </location>
</feature>
<proteinExistence type="inferred from homology"/>
<feature type="domain" description="High potential iron-sulfur proteins family profile" evidence="9">
    <location>
        <begin position="25"/>
        <end position="102"/>
    </location>
</feature>
<organism evidence="10 11">
    <name type="scientific">Hydrogenophaga bisanensis</name>
    <dbReference type="NCBI Taxonomy" id="439611"/>
    <lineage>
        <taxon>Bacteria</taxon>
        <taxon>Pseudomonadati</taxon>
        <taxon>Pseudomonadota</taxon>
        <taxon>Betaproteobacteria</taxon>
        <taxon>Burkholderiales</taxon>
        <taxon>Comamonadaceae</taxon>
        <taxon>Hydrogenophaga</taxon>
    </lineage>
</organism>
<evidence type="ECO:0000256" key="6">
    <source>
        <dbReference type="ARBA" id="ARBA00023014"/>
    </source>
</evidence>